<evidence type="ECO:0000256" key="2">
    <source>
        <dbReference type="ARBA" id="ARBA00022448"/>
    </source>
</evidence>
<evidence type="ECO:0000259" key="10">
    <source>
        <dbReference type="PROSITE" id="PS50929"/>
    </source>
</evidence>
<dbReference type="InterPro" id="IPR003439">
    <property type="entry name" value="ABC_transporter-like_ATP-bd"/>
</dbReference>
<keyword evidence="6 8" id="KW-1133">Transmembrane helix</keyword>
<dbReference type="EMBL" id="CP000473">
    <property type="protein sequence ID" value="ABJ84995.1"/>
    <property type="molecule type" value="Genomic_DNA"/>
</dbReference>
<dbReference type="Pfam" id="PF00005">
    <property type="entry name" value="ABC_tran"/>
    <property type="match status" value="1"/>
</dbReference>
<reference evidence="11" key="1">
    <citation type="submission" date="2006-10" db="EMBL/GenBank/DDBJ databases">
        <title>Complete sequence of Solibacter usitatus Ellin6076.</title>
        <authorList>
            <consortium name="US DOE Joint Genome Institute"/>
            <person name="Copeland A."/>
            <person name="Lucas S."/>
            <person name="Lapidus A."/>
            <person name="Barry K."/>
            <person name="Detter J.C."/>
            <person name="Glavina del Rio T."/>
            <person name="Hammon N."/>
            <person name="Israni S."/>
            <person name="Dalin E."/>
            <person name="Tice H."/>
            <person name="Pitluck S."/>
            <person name="Thompson L.S."/>
            <person name="Brettin T."/>
            <person name="Bruce D."/>
            <person name="Han C."/>
            <person name="Tapia R."/>
            <person name="Gilna P."/>
            <person name="Schmutz J."/>
            <person name="Larimer F."/>
            <person name="Land M."/>
            <person name="Hauser L."/>
            <person name="Kyrpides N."/>
            <person name="Mikhailova N."/>
            <person name="Janssen P.H."/>
            <person name="Kuske C.R."/>
            <person name="Richardson P."/>
        </authorList>
    </citation>
    <scope>NUCLEOTIDE SEQUENCE</scope>
    <source>
        <strain evidence="11">Ellin6076</strain>
    </source>
</reference>
<dbReference type="InterPro" id="IPR036640">
    <property type="entry name" value="ABC1_TM_sf"/>
</dbReference>
<feature type="transmembrane region" description="Helical" evidence="8">
    <location>
        <begin position="75"/>
        <end position="96"/>
    </location>
</feature>
<dbReference type="Gene3D" id="1.20.1560.10">
    <property type="entry name" value="ABC transporter type 1, transmembrane domain"/>
    <property type="match status" value="1"/>
</dbReference>
<dbReference type="SMART" id="SM00382">
    <property type="entry name" value="AAA"/>
    <property type="match status" value="1"/>
</dbReference>
<dbReference type="InParanoid" id="Q01ZC0"/>
<sequence length="602" mass="65948">MPDPGQNPLTLKRLLRPHAKSLALGVLVVGGGSIADLLQPWPLKIIIDTVLKGHVGKGWLNDFVRDAAGKDPLNILRFAALAVLGIAALGASCSYAEKSLTTTIGQKVMHELRRTLYAQIQRLSLAYHDRKQTGDLISRVTGDIDSVQGFLASGLLSTLVSLLTLFGMIGVMFSISWKFTLIALSIVPVLFAVVFTYTRKIKKASRAVRKKEGEMVSIIHEVFSAVRVVRAFAREDYEQRRYEVESMESVSIALRARGLKAKLSPLVEMIVACGTCMVLWFGARMVLDGSLSTGSLIVFVLYLSKMYKPMQELSKMTDTYTKAAVAWERIQEVLQTRRDVEDLPGALSAPLFRGEIEFDHVGFSYDSKAPVLRDVNLHIAPGEMAALVGPTGSGKTTITSLVARFYDPTDGVVRIDGYDVRKLQQTSLRQQISFVLQETLLFHGTIATNIAYGKSGATMEEIVRAAEQANASEFIDRMPDGYDTVVGERGVTLSGGQKQRIAIARALIRKLPILILDEPTSGLDAESEQLVFDALDRLMEGKTSIVIAHRLATIRRADRIFVIDGGAIVETGKHADLLARGGLYAKLHEIQFRTQASVTAAS</sequence>
<dbReference type="PANTHER" id="PTHR43394:SF1">
    <property type="entry name" value="ATP-BINDING CASSETTE SUB-FAMILY B MEMBER 10, MITOCHONDRIAL"/>
    <property type="match status" value="1"/>
</dbReference>
<dbReference type="eggNOG" id="COG1132">
    <property type="taxonomic scope" value="Bacteria"/>
</dbReference>
<dbReference type="InterPro" id="IPR011527">
    <property type="entry name" value="ABC1_TM_dom"/>
</dbReference>
<accession>Q01ZC0</accession>
<dbReference type="SUPFAM" id="SSF52540">
    <property type="entry name" value="P-loop containing nucleoside triphosphate hydrolases"/>
    <property type="match status" value="1"/>
</dbReference>
<feature type="transmembrane region" description="Helical" evidence="8">
    <location>
        <begin position="179"/>
        <end position="197"/>
    </location>
</feature>
<comment type="subcellular location">
    <subcellularLocation>
        <location evidence="1">Cell membrane</location>
        <topology evidence="1">Multi-pass membrane protein</topology>
    </subcellularLocation>
</comment>
<evidence type="ECO:0000256" key="6">
    <source>
        <dbReference type="ARBA" id="ARBA00022989"/>
    </source>
</evidence>
<dbReference type="InterPro" id="IPR003593">
    <property type="entry name" value="AAA+_ATPase"/>
</dbReference>
<keyword evidence="3 8" id="KW-0812">Transmembrane</keyword>
<evidence type="ECO:0000256" key="8">
    <source>
        <dbReference type="SAM" id="Phobius"/>
    </source>
</evidence>
<dbReference type="GO" id="GO:0016887">
    <property type="term" value="F:ATP hydrolysis activity"/>
    <property type="evidence" value="ECO:0007669"/>
    <property type="project" value="InterPro"/>
</dbReference>
<dbReference type="GO" id="GO:0015421">
    <property type="term" value="F:ABC-type oligopeptide transporter activity"/>
    <property type="evidence" value="ECO:0007669"/>
    <property type="project" value="TreeGrafter"/>
</dbReference>
<dbReference type="PROSITE" id="PS50929">
    <property type="entry name" value="ABC_TM1F"/>
    <property type="match status" value="1"/>
</dbReference>
<feature type="transmembrane region" description="Helical" evidence="8">
    <location>
        <begin position="21"/>
        <end position="41"/>
    </location>
</feature>
<dbReference type="KEGG" id="sus:Acid_4030"/>
<evidence type="ECO:0000256" key="7">
    <source>
        <dbReference type="ARBA" id="ARBA00023136"/>
    </source>
</evidence>
<keyword evidence="7 8" id="KW-0472">Membrane</keyword>
<dbReference type="AlphaFoldDB" id="Q01ZC0"/>
<protein>
    <submittedName>
        <fullName evidence="11">ABC transporter related</fullName>
    </submittedName>
</protein>
<dbReference type="SUPFAM" id="SSF90123">
    <property type="entry name" value="ABC transporter transmembrane region"/>
    <property type="match status" value="1"/>
</dbReference>
<name>Q01ZC0_SOLUE</name>
<dbReference type="PROSITE" id="PS00211">
    <property type="entry name" value="ABC_TRANSPORTER_1"/>
    <property type="match status" value="1"/>
</dbReference>
<feature type="domain" description="ABC transmembrane type-1" evidence="10">
    <location>
        <begin position="23"/>
        <end position="322"/>
    </location>
</feature>
<proteinExistence type="predicted"/>
<feature type="domain" description="ABC transporter" evidence="9">
    <location>
        <begin position="356"/>
        <end position="590"/>
    </location>
</feature>
<dbReference type="PROSITE" id="PS50893">
    <property type="entry name" value="ABC_TRANSPORTER_2"/>
    <property type="match status" value="1"/>
</dbReference>
<keyword evidence="4" id="KW-0547">Nucleotide-binding</keyword>
<keyword evidence="5" id="KW-0067">ATP-binding</keyword>
<dbReference type="InterPro" id="IPR017871">
    <property type="entry name" value="ABC_transporter-like_CS"/>
</dbReference>
<feature type="transmembrane region" description="Helical" evidence="8">
    <location>
        <begin position="263"/>
        <end position="283"/>
    </location>
</feature>
<dbReference type="HOGENOM" id="CLU_000604_84_9_0"/>
<dbReference type="InterPro" id="IPR039421">
    <property type="entry name" value="Type_1_exporter"/>
</dbReference>
<evidence type="ECO:0000256" key="1">
    <source>
        <dbReference type="ARBA" id="ARBA00004651"/>
    </source>
</evidence>
<dbReference type="FunFam" id="3.40.50.300:FF:000287">
    <property type="entry name" value="Multidrug ABC transporter ATP-binding protein"/>
    <property type="match status" value="1"/>
</dbReference>
<dbReference type="OrthoDB" id="9762778at2"/>
<dbReference type="PANTHER" id="PTHR43394">
    <property type="entry name" value="ATP-DEPENDENT PERMEASE MDL1, MITOCHONDRIAL"/>
    <property type="match status" value="1"/>
</dbReference>
<dbReference type="GO" id="GO:0005524">
    <property type="term" value="F:ATP binding"/>
    <property type="evidence" value="ECO:0007669"/>
    <property type="project" value="UniProtKB-KW"/>
</dbReference>
<dbReference type="CDD" id="cd18564">
    <property type="entry name" value="ABC_6TM_exporter_like"/>
    <property type="match status" value="1"/>
</dbReference>
<gene>
    <name evidence="11" type="ordered locus">Acid_4030</name>
</gene>
<organism evidence="11">
    <name type="scientific">Solibacter usitatus (strain Ellin6076)</name>
    <dbReference type="NCBI Taxonomy" id="234267"/>
    <lineage>
        <taxon>Bacteria</taxon>
        <taxon>Pseudomonadati</taxon>
        <taxon>Acidobacteriota</taxon>
        <taxon>Terriglobia</taxon>
        <taxon>Bryobacterales</taxon>
        <taxon>Solibacteraceae</taxon>
        <taxon>Candidatus Solibacter</taxon>
    </lineage>
</organism>
<evidence type="ECO:0000256" key="4">
    <source>
        <dbReference type="ARBA" id="ARBA00022741"/>
    </source>
</evidence>
<dbReference type="InterPro" id="IPR027417">
    <property type="entry name" value="P-loop_NTPase"/>
</dbReference>
<evidence type="ECO:0000313" key="11">
    <source>
        <dbReference type="EMBL" id="ABJ84995.1"/>
    </source>
</evidence>
<dbReference type="Gene3D" id="3.40.50.300">
    <property type="entry name" value="P-loop containing nucleotide triphosphate hydrolases"/>
    <property type="match status" value="1"/>
</dbReference>
<evidence type="ECO:0000256" key="5">
    <source>
        <dbReference type="ARBA" id="ARBA00022840"/>
    </source>
</evidence>
<dbReference type="STRING" id="234267.Acid_4030"/>
<dbReference type="Pfam" id="PF00664">
    <property type="entry name" value="ABC_membrane"/>
    <property type="match status" value="1"/>
</dbReference>
<evidence type="ECO:0000256" key="3">
    <source>
        <dbReference type="ARBA" id="ARBA00022692"/>
    </source>
</evidence>
<evidence type="ECO:0000259" key="9">
    <source>
        <dbReference type="PROSITE" id="PS50893"/>
    </source>
</evidence>
<keyword evidence="2" id="KW-0813">Transport</keyword>
<feature type="transmembrane region" description="Helical" evidence="8">
    <location>
        <begin position="149"/>
        <end position="173"/>
    </location>
</feature>
<dbReference type="GO" id="GO:0005886">
    <property type="term" value="C:plasma membrane"/>
    <property type="evidence" value="ECO:0007669"/>
    <property type="project" value="UniProtKB-SubCell"/>
</dbReference>